<dbReference type="GO" id="GO:0020037">
    <property type="term" value="F:heme binding"/>
    <property type="evidence" value="ECO:0007669"/>
    <property type="project" value="InterPro"/>
</dbReference>
<dbReference type="InterPro" id="IPR017972">
    <property type="entry name" value="Cyt_P450_CS"/>
</dbReference>
<evidence type="ECO:0000256" key="2">
    <source>
        <dbReference type="ARBA" id="ARBA00010617"/>
    </source>
</evidence>
<dbReference type="SUPFAM" id="SSF48264">
    <property type="entry name" value="Cytochrome P450"/>
    <property type="match status" value="1"/>
</dbReference>
<feature type="binding site" description="axial binding residue" evidence="7">
    <location>
        <position position="434"/>
    </location>
    <ligand>
        <name>heme</name>
        <dbReference type="ChEBI" id="CHEBI:30413"/>
    </ligand>
    <ligandPart>
        <name>Fe</name>
        <dbReference type="ChEBI" id="CHEBI:18248"/>
    </ligandPart>
</feature>
<evidence type="ECO:0000256" key="5">
    <source>
        <dbReference type="ARBA" id="ARBA00023002"/>
    </source>
</evidence>
<dbReference type="CDD" id="cd11059">
    <property type="entry name" value="CYP_fungal"/>
    <property type="match status" value="1"/>
</dbReference>
<evidence type="ECO:0000313" key="11">
    <source>
        <dbReference type="Proteomes" id="UP001140453"/>
    </source>
</evidence>
<comment type="similarity">
    <text evidence="2 8">Belongs to the cytochrome P450 family.</text>
</comment>
<evidence type="ECO:0000256" key="7">
    <source>
        <dbReference type="PIRSR" id="PIRSR602401-1"/>
    </source>
</evidence>
<dbReference type="Pfam" id="PF00067">
    <property type="entry name" value="p450"/>
    <property type="match status" value="1"/>
</dbReference>
<dbReference type="InterPro" id="IPR050121">
    <property type="entry name" value="Cytochrome_P450_monoxygenase"/>
</dbReference>
<evidence type="ECO:0000256" key="3">
    <source>
        <dbReference type="ARBA" id="ARBA00022617"/>
    </source>
</evidence>
<accession>A0A9W9CU61</accession>
<evidence type="ECO:0000256" key="6">
    <source>
        <dbReference type="ARBA" id="ARBA00023004"/>
    </source>
</evidence>
<gene>
    <name evidence="10" type="ORF">N0V93_007832</name>
</gene>
<dbReference type="InterPro" id="IPR002401">
    <property type="entry name" value="Cyt_P450_E_grp-I"/>
</dbReference>
<dbReference type="AlphaFoldDB" id="A0A9W9CU61"/>
<evidence type="ECO:0000256" key="1">
    <source>
        <dbReference type="ARBA" id="ARBA00001971"/>
    </source>
</evidence>
<dbReference type="OrthoDB" id="1470350at2759"/>
<dbReference type="Gene3D" id="1.10.630.10">
    <property type="entry name" value="Cytochrome P450"/>
    <property type="match status" value="1"/>
</dbReference>
<evidence type="ECO:0000313" key="10">
    <source>
        <dbReference type="EMBL" id="KAJ4387243.1"/>
    </source>
</evidence>
<evidence type="ECO:0008006" key="12">
    <source>
        <dbReference type="Google" id="ProtNLM"/>
    </source>
</evidence>
<keyword evidence="11" id="KW-1185">Reference proteome</keyword>
<proteinExistence type="inferred from homology"/>
<dbReference type="GO" id="GO:0004497">
    <property type="term" value="F:monooxygenase activity"/>
    <property type="evidence" value="ECO:0007669"/>
    <property type="project" value="UniProtKB-KW"/>
</dbReference>
<keyword evidence="6 7" id="KW-0408">Iron</keyword>
<dbReference type="PANTHER" id="PTHR24305">
    <property type="entry name" value="CYTOCHROME P450"/>
    <property type="match status" value="1"/>
</dbReference>
<comment type="cofactor">
    <cofactor evidence="1 7">
        <name>heme</name>
        <dbReference type="ChEBI" id="CHEBI:30413"/>
    </cofactor>
</comment>
<evidence type="ECO:0000256" key="4">
    <source>
        <dbReference type="ARBA" id="ARBA00022723"/>
    </source>
</evidence>
<dbReference type="Proteomes" id="UP001140453">
    <property type="component" value="Unassembled WGS sequence"/>
</dbReference>
<keyword evidence="9" id="KW-0732">Signal</keyword>
<organism evidence="10 11">
    <name type="scientific">Gnomoniopsis smithogilvyi</name>
    <dbReference type="NCBI Taxonomy" id="1191159"/>
    <lineage>
        <taxon>Eukaryota</taxon>
        <taxon>Fungi</taxon>
        <taxon>Dikarya</taxon>
        <taxon>Ascomycota</taxon>
        <taxon>Pezizomycotina</taxon>
        <taxon>Sordariomycetes</taxon>
        <taxon>Sordariomycetidae</taxon>
        <taxon>Diaporthales</taxon>
        <taxon>Gnomoniaceae</taxon>
        <taxon>Gnomoniopsis</taxon>
    </lineage>
</organism>
<keyword evidence="4 7" id="KW-0479">Metal-binding</keyword>
<dbReference type="PROSITE" id="PS00086">
    <property type="entry name" value="CYTOCHROME_P450"/>
    <property type="match status" value="1"/>
</dbReference>
<dbReference type="EMBL" id="JAPEVB010000005">
    <property type="protein sequence ID" value="KAJ4387243.1"/>
    <property type="molecule type" value="Genomic_DNA"/>
</dbReference>
<dbReference type="PRINTS" id="PR00463">
    <property type="entry name" value="EP450I"/>
</dbReference>
<dbReference type="InterPro" id="IPR036396">
    <property type="entry name" value="Cyt_P450_sf"/>
</dbReference>
<keyword evidence="8" id="KW-0503">Monooxygenase</keyword>
<keyword evidence="3 7" id="KW-0349">Heme</keyword>
<comment type="caution">
    <text evidence="10">The sequence shown here is derived from an EMBL/GenBank/DDBJ whole genome shotgun (WGS) entry which is preliminary data.</text>
</comment>
<feature type="signal peptide" evidence="9">
    <location>
        <begin position="1"/>
        <end position="25"/>
    </location>
</feature>
<protein>
    <recommendedName>
        <fullName evidence="12">Cytochrome P450</fullName>
    </recommendedName>
</protein>
<evidence type="ECO:0000256" key="9">
    <source>
        <dbReference type="SAM" id="SignalP"/>
    </source>
</evidence>
<name>A0A9W9CU61_9PEZI</name>
<evidence type="ECO:0000256" key="8">
    <source>
        <dbReference type="RuleBase" id="RU000461"/>
    </source>
</evidence>
<sequence>MLSLYTLSLIGLALSFSHLVVQALACPVRTLPGPWYSRFTGLVLKYHIALGRRMHYVHTLHDKYGPIVRIAPREVAIADVQAAQAIHKVGSGFTKSAWYEELTRKTRPDAVGDSGIFLMRDPKEHAARRRLFARPFSNSALQANSEDAVREKVNLAVKKIREEYEWNGEADVMKWWTLMTTDVIAHLSFGESFGGLQQGKQTPFIDALQSAIMAGILFSEIPPLHWLAPYLPFKSIKRLLTAENILLEHGGLAYRNMRTAAANTQNLFGQMLAQADSSEKAALTENTVRTEAANFILAGSDTTAVTLTYLTWAVLKQPELRRALEAEVSSLSDDLTQEELRDAPLLNSVIEEALRLYGAAPGALPRDVPSSGATLCGRYIPPGVVVTTQAYTLHRLPDVFPNPSEFDGWRFIKQPMTLEQKAAYMPFGGGTRVCLGIHLAMMELRLATAAFFRQNRGMGVSPETTEEKMEMTQYFLVAPIGHCCKIVGPLIKTKS</sequence>
<dbReference type="GO" id="GO:0005506">
    <property type="term" value="F:iron ion binding"/>
    <property type="evidence" value="ECO:0007669"/>
    <property type="project" value="InterPro"/>
</dbReference>
<feature type="chain" id="PRO_5040723278" description="Cytochrome P450" evidence="9">
    <location>
        <begin position="26"/>
        <end position="495"/>
    </location>
</feature>
<keyword evidence="5 8" id="KW-0560">Oxidoreductase</keyword>
<dbReference type="PANTHER" id="PTHR24305:SF96">
    <property type="entry name" value="CYTOCHROME P450 MONOOXYGENASE STCB-RELATED"/>
    <property type="match status" value="1"/>
</dbReference>
<dbReference type="GO" id="GO:0016705">
    <property type="term" value="F:oxidoreductase activity, acting on paired donors, with incorporation or reduction of molecular oxygen"/>
    <property type="evidence" value="ECO:0007669"/>
    <property type="project" value="InterPro"/>
</dbReference>
<dbReference type="InterPro" id="IPR001128">
    <property type="entry name" value="Cyt_P450"/>
</dbReference>
<reference evidence="10" key="1">
    <citation type="submission" date="2022-10" db="EMBL/GenBank/DDBJ databases">
        <title>Tapping the CABI collections for fungal endophytes: first genome assemblies for Collariella, Neodidymelliopsis, Ascochyta clinopodiicola, Didymella pomorum, Didymosphaeria variabile, Neocosmospora piperis and Neocucurbitaria cava.</title>
        <authorList>
            <person name="Hill R."/>
        </authorList>
    </citation>
    <scope>NUCLEOTIDE SEQUENCE</scope>
    <source>
        <strain evidence="10">IMI 355082</strain>
    </source>
</reference>
<dbReference type="PRINTS" id="PR00385">
    <property type="entry name" value="P450"/>
</dbReference>